<dbReference type="Pfam" id="PF14258">
    <property type="entry name" value="DUF4350"/>
    <property type="match status" value="1"/>
</dbReference>
<evidence type="ECO:0000259" key="2">
    <source>
        <dbReference type="Pfam" id="PF14258"/>
    </source>
</evidence>
<gene>
    <name evidence="3" type="ORF">ASZ90_008920</name>
</gene>
<dbReference type="InterPro" id="IPR025646">
    <property type="entry name" value="DUF4350"/>
</dbReference>
<sequence length="288" mass="30799">MYAFAACAAICVAAVMVLHLSITTTEFSRHNPYWNGTSAFFSRAEAAGAVEIRDLSMLESANGTRLLIIAPGENFTAADIGRYRSYIGRGNTIVLADDFGSGNQLLAGLGSSIRLLQDNLSSMDMEYSDPRTVIGYRAENASILNGVESIVLNRPAALQGGEILVETSVLSWIDANGNQRVDAGETLGRYGVLSHERIGSGDLYVLSDPSICTNGMMRLDRSRDNPRLIANLLQGDGGVMLDQANSRTACADGFAGPINAAKNTTLIKIALICVVLMPVGFAFKRKIL</sequence>
<reference evidence="3" key="1">
    <citation type="journal article" date="2015" name="Proc. Natl. Acad. Sci. U.S.A.">
        <title>Networks of energetic and metabolic interactions define dynamics in microbial communities.</title>
        <authorList>
            <person name="Embree M."/>
            <person name="Liu J.K."/>
            <person name="Al-Bassam M.M."/>
            <person name="Zengler K."/>
        </authorList>
    </citation>
    <scope>NUCLEOTIDE SEQUENCE</scope>
</reference>
<organism evidence="3">
    <name type="scientific">hydrocarbon metagenome</name>
    <dbReference type="NCBI Taxonomy" id="938273"/>
    <lineage>
        <taxon>unclassified sequences</taxon>
        <taxon>metagenomes</taxon>
        <taxon>ecological metagenomes</taxon>
    </lineage>
</organism>
<name>A0A0W8FK86_9ZZZZ</name>
<proteinExistence type="predicted"/>
<dbReference type="AlphaFoldDB" id="A0A0W8FK86"/>
<feature type="transmembrane region" description="Helical" evidence="1">
    <location>
        <begin position="265"/>
        <end position="283"/>
    </location>
</feature>
<accession>A0A0W8FK86</accession>
<protein>
    <recommendedName>
        <fullName evidence="2">DUF4350 domain-containing protein</fullName>
    </recommendedName>
</protein>
<keyword evidence="1" id="KW-0472">Membrane</keyword>
<keyword evidence="1" id="KW-0812">Transmembrane</keyword>
<keyword evidence="1" id="KW-1133">Transmembrane helix</keyword>
<comment type="caution">
    <text evidence="3">The sequence shown here is derived from an EMBL/GenBank/DDBJ whole genome shotgun (WGS) entry which is preliminary data.</text>
</comment>
<feature type="domain" description="DUF4350" evidence="2">
    <location>
        <begin position="30"/>
        <end position="233"/>
    </location>
</feature>
<evidence type="ECO:0000256" key="1">
    <source>
        <dbReference type="SAM" id="Phobius"/>
    </source>
</evidence>
<dbReference type="EMBL" id="LNQE01001074">
    <property type="protein sequence ID" value="KUG21336.1"/>
    <property type="molecule type" value="Genomic_DNA"/>
</dbReference>
<evidence type="ECO:0000313" key="3">
    <source>
        <dbReference type="EMBL" id="KUG21336.1"/>
    </source>
</evidence>